<dbReference type="EMBL" id="GBXM01016371">
    <property type="protein sequence ID" value="JAH92206.1"/>
    <property type="molecule type" value="Transcribed_RNA"/>
</dbReference>
<keyword evidence="1" id="KW-0812">Transmembrane</keyword>
<protein>
    <submittedName>
        <fullName evidence="2">Uncharacterized protein</fullName>
    </submittedName>
</protein>
<proteinExistence type="predicted"/>
<keyword evidence="1" id="KW-1133">Transmembrane helix</keyword>
<keyword evidence="1" id="KW-0472">Membrane</keyword>
<evidence type="ECO:0000256" key="1">
    <source>
        <dbReference type="SAM" id="Phobius"/>
    </source>
</evidence>
<reference evidence="2" key="1">
    <citation type="submission" date="2014-11" db="EMBL/GenBank/DDBJ databases">
        <authorList>
            <person name="Amaro Gonzalez C."/>
        </authorList>
    </citation>
    <scope>NUCLEOTIDE SEQUENCE</scope>
</reference>
<sequence length="128" mass="14863">MYLFRIYFCMLVNFYGFTFERVAGNLSVFITGLCSDCKSCFMSPVATLVFSIYIFLIEIQSAKCRRHISWKAFLDQMCVCWCDEALCFLQTGIIRSFDRSPYPTKNICVCTLNPGISFPETFFCVFFI</sequence>
<reference evidence="2" key="2">
    <citation type="journal article" date="2015" name="Fish Shellfish Immunol.">
        <title>Early steps in the European eel (Anguilla anguilla)-Vibrio vulnificus interaction in the gills: Role of the RtxA13 toxin.</title>
        <authorList>
            <person name="Callol A."/>
            <person name="Pajuelo D."/>
            <person name="Ebbesson L."/>
            <person name="Teles M."/>
            <person name="MacKenzie S."/>
            <person name="Amaro C."/>
        </authorList>
    </citation>
    <scope>NUCLEOTIDE SEQUENCE</scope>
</reference>
<feature type="transmembrane region" description="Helical" evidence="1">
    <location>
        <begin position="7"/>
        <end position="29"/>
    </location>
</feature>
<organism evidence="2">
    <name type="scientific">Anguilla anguilla</name>
    <name type="common">European freshwater eel</name>
    <name type="synonym">Muraena anguilla</name>
    <dbReference type="NCBI Taxonomy" id="7936"/>
    <lineage>
        <taxon>Eukaryota</taxon>
        <taxon>Metazoa</taxon>
        <taxon>Chordata</taxon>
        <taxon>Craniata</taxon>
        <taxon>Vertebrata</taxon>
        <taxon>Euteleostomi</taxon>
        <taxon>Actinopterygii</taxon>
        <taxon>Neopterygii</taxon>
        <taxon>Teleostei</taxon>
        <taxon>Anguilliformes</taxon>
        <taxon>Anguillidae</taxon>
        <taxon>Anguilla</taxon>
    </lineage>
</organism>
<feature type="transmembrane region" description="Helical" evidence="1">
    <location>
        <begin position="41"/>
        <end position="59"/>
    </location>
</feature>
<evidence type="ECO:0000313" key="2">
    <source>
        <dbReference type="EMBL" id="JAH92206.1"/>
    </source>
</evidence>
<accession>A0A0E9WPH9</accession>
<dbReference type="AlphaFoldDB" id="A0A0E9WPH9"/>
<name>A0A0E9WPH9_ANGAN</name>